<evidence type="ECO:0008006" key="4">
    <source>
        <dbReference type="Google" id="ProtNLM"/>
    </source>
</evidence>
<dbReference type="AlphaFoldDB" id="A0A5R8KH43"/>
<feature type="signal peptide" evidence="1">
    <location>
        <begin position="1"/>
        <end position="20"/>
    </location>
</feature>
<dbReference type="PROSITE" id="PS51257">
    <property type="entry name" value="PROKAR_LIPOPROTEIN"/>
    <property type="match status" value="1"/>
</dbReference>
<keyword evidence="1" id="KW-0732">Signal</keyword>
<dbReference type="InterPro" id="IPR029058">
    <property type="entry name" value="AB_hydrolase_fold"/>
</dbReference>
<dbReference type="OrthoDB" id="869379at2"/>
<dbReference type="Proteomes" id="UP000306196">
    <property type="component" value="Unassembled WGS sequence"/>
</dbReference>
<sequence length="506" mass="56459">MRSTLPFLLFALFLSTACQSTTEKADRPSHRQQAALAQWLKRAAHADRRNDDEALRRATAKVAELWRENPSAPTGSFKLEVDSGPHKTAHPYYFQHYRPADTSSVSGMNTRYTRDGIGTPLIGIRTFAEDDPLAQYHPEEGIERAVTAVLDFPQPHQAKLTFYDPGKTLKVSGQPLAADFTAPLSNALGDPGRMRRLGLIGLLRSDNPNLKAGFLLTQPYDPQKTPLILVHGLLSNQSAWRNVANDLIADPKIRARYQIWFYHYPTGNPVLLSAEVFRRNLNQLRRDLNPSQHDPAMRHSVVIAHSMGGLLSKTLITTTDDKLWKRAFTISTEELRLDAKNRQLLVDSFQWKARPDVKRIIYVAVPHRGSTLATSFPARLIQRLIRLPETLLSVTADLIALDADALTEEALQTVESLSLSSIHNLSPNDPLLHSLNELETAPWVRRHSIIGNRGRKGPLEKSSDGVVPYTSSHLEGVDSEVIVPGDHGAYKTPEALAEIMRILQLP</sequence>
<dbReference type="EMBL" id="VAUV01000004">
    <property type="protein sequence ID" value="TLD71560.1"/>
    <property type="molecule type" value="Genomic_DNA"/>
</dbReference>
<feature type="chain" id="PRO_5024330190" description="Alpha/beta hydrolase" evidence="1">
    <location>
        <begin position="21"/>
        <end position="506"/>
    </location>
</feature>
<gene>
    <name evidence="2" type="ORF">FEM03_05295</name>
</gene>
<name>A0A5R8KH43_9BACT</name>
<proteinExistence type="predicted"/>
<reference evidence="2 3" key="1">
    <citation type="submission" date="2019-05" db="EMBL/GenBank/DDBJ databases">
        <title>Verrucobacter flavum gen. nov., sp. nov. a new member of the family Verrucomicrobiaceae.</title>
        <authorList>
            <person name="Szuroczki S."/>
            <person name="Abbaszade G."/>
            <person name="Szabo A."/>
            <person name="Felfoldi T."/>
            <person name="Schumann P."/>
            <person name="Boka K."/>
            <person name="Keki Z."/>
            <person name="Toumi M."/>
            <person name="Toth E."/>
        </authorList>
    </citation>
    <scope>NUCLEOTIDE SEQUENCE [LARGE SCALE GENOMIC DNA]</scope>
    <source>
        <strain evidence="2 3">MG-N-17</strain>
    </source>
</reference>
<comment type="caution">
    <text evidence="2">The sequence shown here is derived from an EMBL/GenBank/DDBJ whole genome shotgun (WGS) entry which is preliminary data.</text>
</comment>
<evidence type="ECO:0000313" key="3">
    <source>
        <dbReference type="Proteomes" id="UP000306196"/>
    </source>
</evidence>
<protein>
    <recommendedName>
        <fullName evidence="4">Alpha/beta hydrolase</fullName>
    </recommendedName>
</protein>
<keyword evidence="3" id="KW-1185">Reference proteome</keyword>
<evidence type="ECO:0000256" key="1">
    <source>
        <dbReference type="SAM" id="SignalP"/>
    </source>
</evidence>
<dbReference type="Gene3D" id="3.40.50.1820">
    <property type="entry name" value="alpha/beta hydrolase"/>
    <property type="match status" value="1"/>
</dbReference>
<accession>A0A5R8KH43</accession>
<evidence type="ECO:0000313" key="2">
    <source>
        <dbReference type="EMBL" id="TLD71560.1"/>
    </source>
</evidence>
<organism evidence="2 3">
    <name type="scientific">Phragmitibacter flavus</name>
    <dbReference type="NCBI Taxonomy" id="2576071"/>
    <lineage>
        <taxon>Bacteria</taxon>
        <taxon>Pseudomonadati</taxon>
        <taxon>Verrucomicrobiota</taxon>
        <taxon>Verrucomicrobiia</taxon>
        <taxon>Verrucomicrobiales</taxon>
        <taxon>Verrucomicrobiaceae</taxon>
        <taxon>Phragmitibacter</taxon>
    </lineage>
</organism>
<dbReference type="RefSeq" id="WP_138085156.1">
    <property type="nucleotide sequence ID" value="NZ_VAUV01000004.1"/>
</dbReference>
<dbReference type="SUPFAM" id="SSF53474">
    <property type="entry name" value="alpha/beta-Hydrolases"/>
    <property type="match status" value="1"/>
</dbReference>